<reference evidence="2 3" key="1">
    <citation type="submission" date="2019-10" db="EMBL/GenBank/DDBJ databases">
        <title>Assembly and Annotation for the nematode Trichostrongylus colubriformis.</title>
        <authorList>
            <person name="Martin J."/>
        </authorList>
    </citation>
    <scope>NUCLEOTIDE SEQUENCE [LARGE SCALE GENOMIC DNA]</scope>
    <source>
        <strain evidence="2">G859</strain>
        <tissue evidence="2">Whole worm</tissue>
    </source>
</reference>
<proteinExistence type="predicted"/>
<keyword evidence="3" id="KW-1185">Reference proteome</keyword>
<accession>A0AAN8ERW5</accession>
<dbReference type="AlphaFoldDB" id="A0AAN8ERW5"/>
<keyword evidence="1" id="KW-0732">Signal</keyword>
<name>A0AAN8ERW5_TRICO</name>
<gene>
    <name evidence="2" type="ORF">GCK32_005304</name>
</gene>
<feature type="signal peptide" evidence="1">
    <location>
        <begin position="1"/>
        <end position="19"/>
    </location>
</feature>
<comment type="caution">
    <text evidence="2">The sequence shown here is derived from an EMBL/GenBank/DDBJ whole genome shotgun (WGS) entry which is preliminary data.</text>
</comment>
<dbReference type="Proteomes" id="UP001331761">
    <property type="component" value="Unassembled WGS sequence"/>
</dbReference>
<evidence type="ECO:0000313" key="2">
    <source>
        <dbReference type="EMBL" id="KAK5966596.1"/>
    </source>
</evidence>
<sequence>MQFFTCSLTLALVLATVCGQPVSLSEKQIANVDRLPSESNIPFKQQQVAGKNSEMMAPITLDPLGLMQSNDANPSNGPLPLLSNLFAMPIEFARNMLSGLFPSRPVQHNVFLGREGLAAMRDQSKSLKLMQTSFDLAAMQLELLFNPI</sequence>
<organism evidence="2 3">
    <name type="scientific">Trichostrongylus colubriformis</name>
    <name type="common">Black scour worm</name>
    <dbReference type="NCBI Taxonomy" id="6319"/>
    <lineage>
        <taxon>Eukaryota</taxon>
        <taxon>Metazoa</taxon>
        <taxon>Ecdysozoa</taxon>
        <taxon>Nematoda</taxon>
        <taxon>Chromadorea</taxon>
        <taxon>Rhabditida</taxon>
        <taxon>Rhabditina</taxon>
        <taxon>Rhabditomorpha</taxon>
        <taxon>Strongyloidea</taxon>
        <taxon>Trichostrongylidae</taxon>
        <taxon>Trichostrongylus</taxon>
    </lineage>
</organism>
<evidence type="ECO:0000313" key="3">
    <source>
        <dbReference type="Proteomes" id="UP001331761"/>
    </source>
</evidence>
<feature type="chain" id="PRO_5042841026" evidence="1">
    <location>
        <begin position="20"/>
        <end position="148"/>
    </location>
</feature>
<evidence type="ECO:0000256" key="1">
    <source>
        <dbReference type="SAM" id="SignalP"/>
    </source>
</evidence>
<dbReference type="EMBL" id="WIXE01023342">
    <property type="protein sequence ID" value="KAK5966596.1"/>
    <property type="molecule type" value="Genomic_DNA"/>
</dbReference>
<protein>
    <submittedName>
        <fullName evidence="2">Uncharacterized protein</fullName>
    </submittedName>
</protein>